<proteinExistence type="predicted"/>
<reference evidence="6" key="3">
    <citation type="submission" date="2020-12" db="UniProtKB">
        <authorList>
            <consortium name="EnsemblPlants"/>
        </authorList>
    </citation>
    <scope>IDENTIFICATION</scope>
</reference>
<dbReference type="GO" id="GO:0008270">
    <property type="term" value="F:zinc ion binding"/>
    <property type="evidence" value="ECO:0007669"/>
    <property type="project" value="InterPro"/>
</dbReference>
<evidence type="ECO:0000313" key="5">
    <source>
        <dbReference type="EMBL" id="PNR41150.1"/>
    </source>
</evidence>
<keyword evidence="3" id="KW-0862">Zinc</keyword>
<dbReference type="PaxDb" id="3218-PP1S209_96V6.1"/>
<reference evidence="5 7" key="2">
    <citation type="journal article" date="2018" name="Plant J.">
        <title>The Physcomitrella patens chromosome-scale assembly reveals moss genome structure and evolution.</title>
        <authorList>
            <person name="Lang D."/>
            <person name="Ullrich K.K."/>
            <person name="Murat F."/>
            <person name="Fuchs J."/>
            <person name="Jenkins J."/>
            <person name="Haas F.B."/>
            <person name="Piednoel M."/>
            <person name="Gundlach H."/>
            <person name="Van Bel M."/>
            <person name="Meyberg R."/>
            <person name="Vives C."/>
            <person name="Morata J."/>
            <person name="Symeonidi A."/>
            <person name="Hiss M."/>
            <person name="Muchero W."/>
            <person name="Kamisugi Y."/>
            <person name="Saleh O."/>
            <person name="Blanc G."/>
            <person name="Decker E.L."/>
            <person name="van Gessel N."/>
            <person name="Grimwood J."/>
            <person name="Hayes R.D."/>
            <person name="Graham S.W."/>
            <person name="Gunter L.E."/>
            <person name="McDaniel S.F."/>
            <person name="Hoernstein S.N.W."/>
            <person name="Larsson A."/>
            <person name="Li F.W."/>
            <person name="Perroud P.F."/>
            <person name="Phillips J."/>
            <person name="Ranjan P."/>
            <person name="Rokshar D.S."/>
            <person name="Rothfels C.J."/>
            <person name="Schneider L."/>
            <person name="Shu S."/>
            <person name="Stevenson D.W."/>
            <person name="Thummler F."/>
            <person name="Tillich M."/>
            <person name="Villarreal Aguilar J.C."/>
            <person name="Widiez T."/>
            <person name="Wong G.K."/>
            <person name="Wymore A."/>
            <person name="Zhang Y."/>
            <person name="Zimmer A.D."/>
            <person name="Quatrano R.S."/>
            <person name="Mayer K.F.X."/>
            <person name="Goodstein D."/>
            <person name="Casacuberta J.M."/>
            <person name="Vandepoele K."/>
            <person name="Reski R."/>
            <person name="Cuming A.C."/>
            <person name="Tuskan G.A."/>
            <person name="Maumus F."/>
            <person name="Salse J."/>
            <person name="Schmutz J."/>
            <person name="Rensing S.A."/>
        </authorList>
    </citation>
    <scope>NUCLEOTIDE SEQUENCE [LARGE SCALE GENOMIC DNA]</scope>
    <source>
        <strain evidence="6 7">cv. Gransden 2004</strain>
    </source>
</reference>
<dbReference type="Proteomes" id="UP000006727">
    <property type="component" value="Chromosome 14"/>
</dbReference>
<evidence type="ECO:0000313" key="7">
    <source>
        <dbReference type="Proteomes" id="UP000006727"/>
    </source>
</evidence>
<dbReference type="AlphaFoldDB" id="A0A2K1JHW8"/>
<protein>
    <recommendedName>
        <fullName evidence="4">Cobalamin-independent methionine synthase MetE C-terminal/archaeal domain-containing protein</fullName>
    </recommendedName>
</protein>
<name>A0A2K1JHW8_PHYPA</name>
<organism evidence="5">
    <name type="scientific">Physcomitrium patens</name>
    <name type="common">Spreading-leaved earth moss</name>
    <name type="synonym">Physcomitrella patens</name>
    <dbReference type="NCBI Taxonomy" id="3218"/>
    <lineage>
        <taxon>Eukaryota</taxon>
        <taxon>Viridiplantae</taxon>
        <taxon>Streptophyta</taxon>
        <taxon>Embryophyta</taxon>
        <taxon>Bryophyta</taxon>
        <taxon>Bryophytina</taxon>
        <taxon>Bryopsida</taxon>
        <taxon>Funariidae</taxon>
        <taxon>Funariales</taxon>
        <taxon>Funariaceae</taxon>
        <taxon>Physcomitrium</taxon>
    </lineage>
</organism>
<dbReference type="GO" id="GO:0003871">
    <property type="term" value="F:5-methyltetrahydropteroyltriglutamate-homocysteine S-methyltransferase activity"/>
    <property type="evidence" value="ECO:0007669"/>
    <property type="project" value="InterPro"/>
</dbReference>
<gene>
    <name evidence="5" type="ORF">PHYPA_018553</name>
</gene>
<dbReference type="InterPro" id="IPR038071">
    <property type="entry name" value="UROD/MetE-like_sf"/>
</dbReference>
<dbReference type="Gene3D" id="3.20.20.210">
    <property type="match status" value="1"/>
</dbReference>
<dbReference type="PANTHER" id="PTHR30519">
    <property type="entry name" value="5-METHYLTETRAHYDROPTEROYLTRIGLUTAMATE--HOMOCYSTEINE METHYLTRANSFERASE"/>
    <property type="match status" value="1"/>
</dbReference>
<evidence type="ECO:0000259" key="4">
    <source>
        <dbReference type="Pfam" id="PF01717"/>
    </source>
</evidence>
<evidence type="ECO:0000256" key="1">
    <source>
        <dbReference type="ARBA" id="ARBA00001947"/>
    </source>
</evidence>
<dbReference type="GO" id="GO:0009086">
    <property type="term" value="P:methionine biosynthetic process"/>
    <property type="evidence" value="ECO:0007669"/>
    <property type="project" value="InterPro"/>
</dbReference>
<comment type="cofactor">
    <cofactor evidence="1">
        <name>Zn(2+)</name>
        <dbReference type="ChEBI" id="CHEBI:29105"/>
    </cofactor>
</comment>
<evidence type="ECO:0000313" key="6">
    <source>
        <dbReference type="EnsemblPlants" id="Pp3c14_15270V3.1"/>
    </source>
</evidence>
<dbReference type="Pfam" id="PF01717">
    <property type="entry name" value="Meth_synt_2"/>
    <property type="match status" value="1"/>
</dbReference>
<evidence type="ECO:0000256" key="2">
    <source>
        <dbReference type="ARBA" id="ARBA00022723"/>
    </source>
</evidence>
<keyword evidence="7" id="KW-1185">Reference proteome</keyword>
<dbReference type="InParanoid" id="A0A2K1JHW8"/>
<dbReference type="EMBL" id="ABEU02000014">
    <property type="protein sequence ID" value="PNR41150.1"/>
    <property type="molecule type" value="Genomic_DNA"/>
</dbReference>
<keyword evidence="2" id="KW-0479">Metal-binding</keyword>
<reference evidence="5 7" key="1">
    <citation type="journal article" date="2008" name="Science">
        <title>The Physcomitrella genome reveals evolutionary insights into the conquest of land by plants.</title>
        <authorList>
            <person name="Rensing S."/>
            <person name="Lang D."/>
            <person name="Zimmer A."/>
            <person name="Terry A."/>
            <person name="Salamov A."/>
            <person name="Shapiro H."/>
            <person name="Nishiyama T."/>
            <person name="Perroud P.-F."/>
            <person name="Lindquist E."/>
            <person name="Kamisugi Y."/>
            <person name="Tanahashi T."/>
            <person name="Sakakibara K."/>
            <person name="Fujita T."/>
            <person name="Oishi K."/>
            <person name="Shin-I T."/>
            <person name="Kuroki Y."/>
            <person name="Toyoda A."/>
            <person name="Suzuki Y."/>
            <person name="Hashimoto A."/>
            <person name="Yamaguchi K."/>
            <person name="Sugano A."/>
            <person name="Kohara Y."/>
            <person name="Fujiyama A."/>
            <person name="Anterola A."/>
            <person name="Aoki S."/>
            <person name="Ashton N."/>
            <person name="Barbazuk W.B."/>
            <person name="Barker E."/>
            <person name="Bennetzen J."/>
            <person name="Bezanilla M."/>
            <person name="Blankenship R."/>
            <person name="Cho S.H."/>
            <person name="Dutcher S."/>
            <person name="Estelle M."/>
            <person name="Fawcett J.A."/>
            <person name="Gundlach H."/>
            <person name="Hanada K."/>
            <person name="Heyl A."/>
            <person name="Hicks K.A."/>
            <person name="Hugh J."/>
            <person name="Lohr M."/>
            <person name="Mayer K."/>
            <person name="Melkozernov A."/>
            <person name="Murata T."/>
            <person name="Nelson D."/>
            <person name="Pils B."/>
            <person name="Prigge M."/>
            <person name="Reiss B."/>
            <person name="Renner T."/>
            <person name="Rombauts S."/>
            <person name="Rushton P."/>
            <person name="Sanderfoot A."/>
            <person name="Schween G."/>
            <person name="Shiu S.-H."/>
            <person name="Stueber K."/>
            <person name="Theodoulou F.L."/>
            <person name="Tu H."/>
            <person name="Van de Peer Y."/>
            <person name="Verrier P.J."/>
            <person name="Waters E."/>
            <person name="Wood A."/>
            <person name="Yang L."/>
            <person name="Cove D."/>
            <person name="Cuming A."/>
            <person name="Hasebe M."/>
            <person name="Lucas S."/>
            <person name="Mishler D.B."/>
            <person name="Reski R."/>
            <person name="Grigoriev I."/>
            <person name="Quatrano R.S."/>
            <person name="Boore J.L."/>
        </authorList>
    </citation>
    <scope>NUCLEOTIDE SEQUENCE [LARGE SCALE GENOMIC DNA]</scope>
    <source>
        <strain evidence="6 7">cv. Gransden 2004</strain>
    </source>
</reference>
<dbReference type="Gramene" id="Pp3c14_15270V3.1">
    <property type="protein sequence ID" value="Pp3c14_15270V3.1"/>
    <property type="gene ID" value="Pp3c14_15270"/>
</dbReference>
<dbReference type="STRING" id="3218.A0A2K1JHW8"/>
<feature type="domain" description="Cobalamin-independent methionine synthase MetE C-terminal/archaeal" evidence="4">
    <location>
        <begin position="72"/>
        <end position="104"/>
    </location>
</feature>
<evidence type="ECO:0000256" key="3">
    <source>
        <dbReference type="ARBA" id="ARBA00022833"/>
    </source>
</evidence>
<dbReference type="EnsemblPlants" id="Pp3c14_15270V3.1">
    <property type="protein sequence ID" value="Pp3c14_15270V3.1"/>
    <property type="gene ID" value="Pp3c14_15270"/>
</dbReference>
<sequence>MFQVRASASSTIEMEGPTLTCYRENGTELSVCKYAGGREVNYLSTKKFAAYKDKVEDLEKANFTVIQIGKGPGIGSGLYDIHSPRIPPIEEMADRAHKMLEVLESKHSLTAMTMGSIKLTTPKFEVEKFDGKINFSLWACKVTNVLIQQGLEKTIIEIKPLNVKDTKLDDMCVQGCNRIELFLANNFLKNILYMD</sequence>
<dbReference type="InterPro" id="IPR002629">
    <property type="entry name" value="Met_Synth_C/arc"/>
</dbReference>
<accession>A0A2K1JHW8</accession>